<evidence type="ECO:0008006" key="4">
    <source>
        <dbReference type="Google" id="ProtNLM"/>
    </source>
</evidence>
<evidence type="ECO:0000313" key="3">
    <source>
        <dbReference type="Proteomes" id="UP000070433"/>
    </source>
</evidence>
<feature type="chain" id="PRO_5007449657" description="DUF1302 domain-containing protein" evidence="1">
    <location>
        <begin position="20"/>
        <end position="592"/>
    </location>
</feature>
<name>A0A127JWM2_9BURK</name>
<organism evidence="2 3">
    <name type="scientific">Ramlibacter tataouinensis</name>
    <dbReference type="NCBI Taxonomy" id="94132"/>
    <lineage>
        <taxon>Bacteria</taxon>
        <taxon>Pseudomonadati</taxon>
        <taxon>Pseudomonadota</taxon>
        <taxon>Betaproteobacteria</taxon>
        <taxon>Burkholderiales</taxon>
        <taxon>Comamonadaceae</taxon>
        <taxon>Ramlibacter</taxon>
    </lineage>
</organism>
<reference evidence="2 3" key="1">
    <citation type="journal article" date="2014" name="Int. J. Syst. Evol. Microbiol.">
        <title>Ramlibacter solisilvae sp. nov., isolated from forest soil, and emended description of the genus Ramlibacter.</title>
        <authorList>
            <person name="Lee H.J."/>
            <person name="Lee S.H."/>
            <person name="Lee S.S."/>
            <person name="Lee J.S."/>
            <person name="Kim Y."/>
            <person name="Kim S.C."/>
            <person name="Jeon C.O."/>
        </authorList>
    </citation>
    <scope>NUCLEOTIDE SEQUENCE [LARGE SCALE GENOMIC DNA]</scope>
    <source>
        <strain evidence="2 3">5-10</strain>
    </source>
</reference>
<keyword evidence="1" id="KW-0732">Signal</keyword>
<dbReference type="InterPro" id="IPR010727">
    <property type="entry name" value="DUF1302"/>
</dbReference>
<sequence>MIRLSAVLLLLPGGLSVHAVEYEVAGGKLTVTGSVTAGGSWRTDSQDTTLLPNVNSSQVGIVGNAITPAAGRNQDDGNLNYSKGDPVSQVMNGYLALEYKQGAYGAAASVKAWYDYLLEHGGVPWGNIPNRYTPDASLGDGGAQPRTQFSGVAIDNLKVFGRNEVGGLPLDWTLGWQKLDWGNRLLVIGGLRDLNPIDIPALTRPGMLQRDQETRIPVPQIFAKLGVSKSTSIEGFYQFHFERNAPNQCGTFYTAVDYFSDGCNAVTLGNDSDRVALATGNFIPRAPNVMPSNSGQGGLAVLHTVDEWDTKFGLYATRFHSRAGFSGIYKSLRAGAPFLPNDPGGLNPRYFTEFPEGINMFGGSFETKVKGGLIFGELTYRPNQPLQFNAADLVAAAVSNVAPTPLRARMNALGPGGTLSGFERHKNVQFQLGEVGQVPKVLGAAGLNWGAEVVYKGVPDLPDPSVTRFGRSDIFGQGPVNGVCPPPAVAIQCTTDGYVSRHAWGYRVFGGLRYANVADGVDLVPAILFGQDVKGWSGDAGILEGRKLVLASLRAVFRGGFVAEVAWFPTWGGTYNNQRDRSAIQVFVGQRF</sequence>
<feature type="signal peptide" evidence="1">
    <location>
        <begin position="1"/>
        <end position="19"/>
    </location>
</feature>
<protein>
    <recommendedName>
        <fullName evidence="4">DUF1302 domain-containing protein</fullName>
    </recommendedName>
</protein>
<gene>
    <name evidence="2" type="ORF">UC35_18150</name>
</gene>
<dbReference type="Proteomes" id="UP000070433">
    <property type="component" value="Chromosome"/>
</dbReference>
<evidence type="ECO:0000313" key="2">
    <source>
        <dbReference type="EMBL" id="AMO24408.1"/>
    </source>
</evidence>
<dbReference type="Pfam" id="PF06980">
    <property type="entry name" value="DUF1302"/>
    <property type="match status" value="1"/>
</dbReference>
<keyword evidence="3" id="KW-1185">Reference proteome</keyword>
<dbReference type="AlphaFoldDB" id="A0A127JWM2"/>
<dbReference type="EMBL" id="CP010951">
    <property type="protein sequence ID" value="AMO24408.1"/>
    <property type="molecule type" value="Genomic_DNA"/>
</dbReference>
<accession>A0A127JWM2</accession>
<proteinExistence type="predicted"/>
<evidence type="ECO:0000256" key="1">
    <source>
        <dbReference type="SAM" id="SignalP"/>
    </source>
</evidence>